<accession>A0ABR0IIX5</accession>
<dbReference type="PANTHER" id="PTHR33099:SF7">
    <property type="entry name" value="MYND-TYPE DOMAIN-CONTAINING PROTEIN"/>
    <property type="match status" value="1"/>
</dbReference>
<dbReference type="RefSeq" id="XP_062803248.1">
    <property type="nucleotide sequence ID" value="XM_062940260.1"/>
</dbReference>
<name>A0ABR0IIX5_9PEZI</name>
<evidence type="ECO:0000313" key="3">
    <source>
        <dbReference type="Proteomes" id="UP001323617"/>
    </source>
</evidence>
<proteinExistence type="predicted"/>
<evidence type="ECO:0000313" key="2">
    <source>
        <dbReference type="EMBL" id="KAK4679778.1"/>
    </source>
</evidence>
<gene>
    <name evidence="2" type="ORF">QC764_0038230</name>
</gene>
<dbReference type="PANTHER" id="PTHR33099">
    <property type="entry name" value="FE2OG DIOXYGENASE DOMAIN-CONTAINING PROTEIN"/>
    <property type="match status" value="1"/>
</dbReference>
<dbReference type="Proteomes" id="UP001323617">
    <property type="component" value="Unassembled WGS sequence"/>
</dbReference>
<evidence type="ECO:0000256" key="1">
    <source>
        <dbReference type="SAM" id="MobiDB-lite"/>
    </source>
</evidence>
<comment type="caution">
    <text evidence="2">The sequence shown here is derived from an EMBL/GenBank/DDBJ whole genome shotgun (WGS) entry which is preliminary data.</text>
</comment>
<keyword evidence="3" id="KW-1185">Reference proteome</keyword>
<feature type="region of interest" description="Disordered" evidence="1">
    <location>
        <begin position="235"/>
        <end position="265"/>
    </location>
</feature>
<sequence length="388" mass="42261">MDAGRGDFMAKFFGEIMPMVEAARPVAKVSARTTAEEQKLKDGILTALSQIKATGSFAPFKSVFDPFERRLVVQNVGPIKFPITKLQTRQLIKRARQAPYDKGNETLVDTSSEITQDHSPGPWKAWREFSNAMLKDIATDLGISTTSGQSIYAEPYKLLIHEEGAMFKAHTRHGENPRHAEPLRRTVTKWLQEPAQPKALFNVLSYTYTPASLSMRHLKSLDLLQTQILHHLSTSLPSASTSPPSNEKNTSPAPTTLTASSQARGVQEQVARQSGRQTHLYRVTALVLVATRTVPVSVDDDDDENVTPGVAESGAAESGIDVPAAAAPDVATPGVAATAENGRHIRVPVSPSRMVGAVRPSTMRNGYVPLEIVRDAVKRAREELGMNP</sequence>
<dbReference type="GeneID" id="87960789"/>
<organism evidence="2 3">
    <name type="scientific">Podospora pseudoanserina</name>
    <dbReference type="NCBI Taxonomy" id="2609844"/>
    <lineage>
        <taxon>Eukaryota</taxon>
        <taxon>Fungi</taxon>
        <taxon>Dikarya</taxon>
        <taxon>Ascomycota</taxon>
        <taxon>Pezizomycotina</taxon>
        <taxon>Sordariomycetes</taxon>
        <taxon>Sordariomycetidae</taxon>
        <taxon>Sordariales</taxon>
        <taxon>Podosporaceae</taxon>
        <taxon>Podospora</taxon>
    </lineage>
</organism>
<feature type="compositionally biased region" description="Low complexity" evidence="1">
    <location>
        <begin position="235"/>
        <end position="261"/>
    </location>
</feature>
<protein>
    <submittedName>
        <fullName evidence="2">Uncharacterized protein</fullName>
    </submittedName>
</protein>
<reference evidence="2 3" key="1">
    <citation type="journal article" date="2023" name="bioRxiv">
        <title>High-quality genome assemblies of four members of thePodospora anserinaspecies complex.</title>
        <authorList>
            <person name="Ament-Velasquez S.L."/>
            <person name="Vogan A.A."/>
            <person name="Wallerman O."/>
            <person name="Hartmann F."/>
            <person name="Gautier V."/>
            <person name="Silar P."/>
            <person name="Giraud T."/>
            <person name="Johannesson H."/>
        </authorList>
    </citation>
    <scope>NUCLEOTIDE SEQUENCE [LARGE SCALE GENOMIC DNA]</scope>
    <source>
        <strain evidence="2 3">CBS 124.78</strain>
    </source>
</reference>
<dbReference type="EMBL" id="JAFFHC010000002">
    <property type="protein sequence ID" value="KAK4679778.1"/>
    <property type="molecule type" value="Genomic_DNA"/>
</dbReference>